<dbReference type="GO" id="GO:0009252">
    <property type="term" value="P:peptidoglycan biosynthetic process"/>
    <property type="evidence" value="ECO:0007669"/>
    <property type="project" value="UniProtKB-UniRule"/>
</dbReference>
<name>W7QGD5_9ALTE</name>
<comment type="similarity">
    <text evidence="1">Belongs to the MurL family.</text>
</comment>
<comment type="pathway">
    <text evidence="1">Cell wall biogenesis; peptidoglycan biosynthesis.</text>
</comment>
<reference evidence="4 5" key="1">
    <citation type="journal article" date="2014" name="Genome Announc.">
        <title>Draft Genome Sequence of the Agar-Degrading Bacterium Catenovulum sp. Strain DS-2, Isolated from Intestines of Haliotis diversicolor.</title>
        <authorList>
            <person name="Shan D."/>
            <person name="Li X."/>
            <person name="Gu Z."/>
            <person name="Wei G."/>
            <person name="Gao Z."/>
            <person name="Shao Z."/>
        </authorList>
    </citation>
    <scope>NUCLEOTIDE SEQUENCE [LARGE SCALE GENOMIC DNA]</scope>
    <source>
        <strain evidence="4 5">DS-2</strain>
    </source>
</reference>
<gene>
    <name evidence="1" type="primary">murL</name>
    <name evidence="4" type="ORF">DS2_05415</name>
</gene>
<dbReference type="EC" id="5.1.1.23" evidence="1"/>
<comment type="catalytic activity">
    <reaction evidence="1">
        <text>UDP-N-acetyl-alpha-D-muramoyl-L-alanyl-L-glutamate + ATP + H2O = UDP-N-acetyl-alpha-D-muramoyl-L-alanyl-D-glutamate + AMP + diphosphate + H(+)</text>
        <dbReference type="Rhea" id="RHEA:58812"/>
        <dbReference type="ChEBI" id="CHEBI:15377"/>
        <dbReference type="ChEBI" id="CHEBI:15378"/>
        <dbReference type="ChEBI" id="CHEBI:30616"/>
        <dbReference type="ChEBI" id="CHEBI:33019"/>
        <dbReference type="ChEBI" id="CHEBI:83900"/>
        <dbReference type="ChEBI" id="CHEBI:142725"/>
        <dbReference type="ChEBI" id="CHEBI:456215"/>
        <dbReference type="EC" id="5.1.1.23"/>
    </reaction>
</comment>
<dbReference type="SUPFAM" id="SSF52402">
    <property type="entry name" value="Adenine nucleotide alpha hydrolases-like"/>
    <property type="match status" value="1"/>
</dbReference>
<dbReference type="Pfam" id="PF26298">
    <property type="entry name" value="MurL_epimerase_C"/>
    <property type="match status" value="1"/>
</dbReference>
<dbReference type="GO" id="GO:0008360">
    <property type="term" value="P:regulation of cell shape"/>
    <property type="evidence" value="ECO:0007669"/>
    <property type="project" value="UniProtKB-KW"/>
</dbReference>
<dbReference type="UniPathway" id="UPA00219"/>
<evidence type="ECO:0000313" key="4">
    <source>
        <dbReference type="EMBL" id="EWH10981.1"/>
    </source>
</evidence>
<keyword evidence="5" id="KW-1185">Reference proteome</keyword>
<keyword evidence="1" id="KW-0413">Isomerase</keyword>
<sequence>MLFQQFSFENYQYLAEQQQIILNYRADDYQFAETLTFDFAQQSFPVLDDNIDKLLNYLLIAAGVSYFKLSPYAQVQHDTIPLSTLAQQFFTQLYRLGLAEFAYRNKLDLSHKCCFGTADKNVSKPRAEKKRSRAVTQQHKALVLVGGGKDSLVSIEALKKQDVEVILFAVNPAQPIIDCAKAAGLPLIQVKRQLDEQLFYLNEQGGLNGHVPITAIISFIASFVAIALGCDYVVTSNEASANEATVVHNGIEVNHQYSKSLAFERDFSQLLASELSVPFRYFSLLRQQTEMRIVQQFCQTDKYDTVFTSCNKAFKLREKKSDQRWCLACPKCQFVHLMFAVTDISEQRMMAIFSGNPLLNIDFIPDYQSLVGLTAEKPWECVGEKLESAVAIYLLSKRTNTKNWPVVKNLAPQVIQNYGEQHLQQSAIELMALRDSHFIPEQWAHIFA</sequence>
<keyword evidence="1" id="KW-0132">Cell division</keyword>
<evidence type="ECO:0000259" key="2">
    <source>
        <dbReference type="Pfam" id="PF26298"/>
    </source>
</evidence>
<comment type="function">
    <text evidence="1">Cell wall formation. Catalyzes epimerization of the terminal L-glutamate in UDP-N-acetyl-alpha-D-muramoyl-L-alanyl-L-glutamate.</text>
</comment>
<feature type="domain" description="MurL N-terminal" evidence="3">
    <location>
        <begin position="3"/>
        <end position="284"/>
    </location>
</feature>
<dbReference type="Pfam" id="PF26299">
    <property type="entry name" value="MurL_N"/>
    <property type="match status" value="1"/>
</dbReference>
<dbReference type="Proteomes" id="UP000019276">
    <property type="component" value="Unassembled WGS sequence"/>
</dbReference>
<dbReference type="RefSeq" id="WP_051479643.1">
    <property type="nucleotide sequence ID" value="NZ_ARZY01000007.1"/>
</dbReference>
<dbReference type="EMBL" id="ARZY01000007">
    <property type="protein sequence ID" value="EWH10981.1"/>
    <property type="molecule type" value="Genomic_DNA"/>
</dbReference>
<accession>W7QGD5</accession>
<dbReference type="HAMAP" id="MF_02209">
    <property type="entry name" value="MurL"/>
    <property type="match status" value="1"/>
</dbReference>
<dbReference type="GO" id="GO:0005737">
    <property type="term" value="C:cytoplasm"/>
    <property type="evidence" value="ECO:0007669"/>
    <property type="project" value="UniProtKB-UniRule"/>
</dbReference>
<evidence type="ECO:0000256" key="1">
    <source>
        <dbReference type="HAMAP-Rule" id="MF_02209"/>
    </source>
</evidence>
<organism evidence="4 5">
    <name type="scientific">Catenovulum agarivorans DS-2</name>
    <dbReference type="NCBI Taxonomy" id="1328313"/>
    <lineage>
        <taxon>Bacteria</taxon>
        <taxon>Pseudomonadati</taxon>
        <taxon>Pseudomonadota</taxon>
        <taxon>Gammaproteobacteria</taxon>
        <taxon>Alteromonadales</taxon>
        <taxon>Alteromonadaceae</taxon>
        <taxon>Catenovulum</taxon>
    </lineage>
</organism>
<keyword evidence="1" id="KW-0961">Cell wall biogenesis/degradation</keyword>
<dbReference type="InterPro" id="IPR043689">
    <property type="entry name" value="MurL"/>
</dbReference>
<dbReference type="InterPro" id="IPR014729">
    <property type="entry name" value="Rossmann-like_a/b/a_fold"/>
</dbReference>
<evidence type="ECO:0000313" key="5">
    <source>
        <dbReference type="Proteomes" id="UP000019276"/>
    </source>
</evidence>
<feature type="domain" description="MurL C-terminal" evidence="2">
    <location>
        <begin position="306"/>
        <end position="418"/>
    </location>
</feature>
<dbReference type="OrthoDB" id="9768152at2"/>
<dbReference type="InterPro" id="IPR058741">
    <property type="entry name" value="MurL_C"/>
</dbReference>
<dbReference type="InterPro" id="IPR058740">
    <property type="entry name" value="MurL_N"/>
</dbReference>
<comment type="caution">
    <text evidence="4">The sequence shown here is derived from an EMBL/GenBank/DDBJ whole genome shotgun (WGS) entry which is preliminary data.</text>
</comment>
<dbReference type="eggNOG" id="COG1365">
    <property type="taxonomic scope" value="Bacteria"/>
</dbReference>
<dbReference type="GO" id="GO:0051301">
    <property type="term" value="P:cell division"/>
    <property type="evidence" value="ECO:0007669"/>
    <property type="project" value="UniProtKB-KW"/>
</dbReference>
<keyword evidence="1" id="KW-0131">Cell cycle</keyword>
<dbReference type="AlphaFoldDB" id="W7QGD5"/>
<evidence type="ECO:0000259" key="3">
    <source>
        <dbReference type="Pfam" id="PF26299"/>
    </source>
</evidence>
<dbReference type="GO" id="GO:0071555">
    <property type="term" value="P:cell wall organization"/>
    <property type="evidence" value="ECO:0007669"/>
    <property type="project" value="UniProtKB-KW"/>
</dbReference>
<keyword evidence="1" id="KW-0133">Cell shape</keyword>
<dbReference type="GO" id="GO:0016855">
    <property type="term" value="F:racemase and epimerase activity, acting on amino acids and derivatives"/>
    <property type="evidence" value="ECO:0007669"/>
    <property type="project" value="UniProtKB-UniRule"/>
</dbReference>
<proteinExistence type="inferred from homology"/>
<dbReference type="PATRIC" id="fig|1328313.3.peg.1117"/>
<dbReference type="STRING" id="1328313.DS2_05415"/>
<dbReference type="Gene3D" id="3.40.50.620">
    <property type="entry name" value="HUPs"/>
    <property type="match status" value="1"/>
</dbReference>
<keyword evidence="1" id="KW-0573">Peptidoglycan synthesis</keyword>
<protein>
    <recommendedName>
        <fullName evidence="1">UDP-N-acetyl-alpha-D-muramoyl-L-alanyl-L-glutamate epimerase</fullName>
        <ecNumber evidence="1">5.1.1.23</ecNumber>
    </recommendedName>
    <alternativeName>
        <fullName evidence="1">UDP-MurNAc-L-Ala-L-Glu epimerase</fullName>
    </alternativeName>
</protein>